<keyword evidence="4" id="KW-0732">Signal</keyword>
<evidence type="ECO:0000259" key="5">
    <source>
        <dbReference type="SMART" id="SM00722"/>
    </source>
</evidence>
<gene>
    <name evidence="6" type="ORF">C900_03369</name>
</gene>
<evidence type="ECO:0000256" key="4">
    <source>
        <dbReference type="SAM" id="SignalP"/>
    </source>
</evidence>
<keyword evidence="2" id="KW-0677">Repeat</keyword>
<dbReference type="InterPro" id="IPR051550">
    <property type="entry name" value="SCF-Subunits/Alg-Epimerases"/>
</dbReference>
<dbReference type="STRING" id="1237149.C900_03369"/>
<evidence type="ECO:0000256" key="3">
    <source>
        <dbReference type="ARBA" id="ARBA00022786"/>
    </source>
</evidence>
<dbReference type="Proteomes" id="UP000011135">
    <property type="component" value="Unassembled WGS sequence"/>
</dbReference>
<dbReference type="RefSeq" id="WP_009580735.1">
    <property type="nucleotide sequence ID" value="NZ_AMZN01000049.1"/>
</dbReference>
<comment type="caution">
    <text evidence="6">The sequence shown here is derived from an EMBL/GenBank/DDBJ whole genome shotgun (WGS) entry which is preliminary data.</text>
</comment>
<dbReference type="Pfam" id="PF05048">
    <property type="entry name" value="NosD"/>
    <property type="match status" value="2"/>
</dbReference>
<keyword evidence="7" id="KW-1185">Reference proteome</keyword>
<feature type="chain" id="PRO_5003993247" evidence="4">
    <location>
        <begin position="22"/>
        <end position="412"/>
    </location>
</feature>
<dbReference type="PANTHER" id="PTHR22990:SF15">
    <property type="entry name" value="F-BOX ONLY PROTEIN 10"/>
    <property type="match status" value="1"/>
</dbReference>
<dbReference type="SMART" id="SM00722">
    <property type="entry name" value="CASH"/>
    <property type="match status" value="1"/>
</dbReference>
<dbReference type="eggNOG" id="COG3420">
    <property type="taxonomic scope" value="Bacteria"/>
</dbReference>
<reference evidence="6 7" key="1">
    <citation type="submission" date="2012-12" db="EMBL/GenBank/DDBJ databases">
        <title>Genome assembly of Fulvivirga imtechensis AK7.</title>
        <authorList>
            <person name="Nupur N."/>
            <person name="Khatri I."/>
            <person name="Kumar R."/>
            <person name="Subramanian S."/>
            <person name="Pinnaka A."/>
        </authorList>
    </citation>
    <scope>NUCLEOTIDE SEQUENCE [LARGE SCALE GENOMIC DNA]</scope>
    <source>
        <strain evidence="6 7">AK7</strain>
    </source>
</reference>
<dbReference type="InterPro" id="IPR026464">
    <property type="entry name" value="NosD_copper_fam"/>
</dbReference>
<dbReference type="InterPro" id="IPR006626">
    <property type="entry name" value="PbH1"/>
</dbReference>
<feature type="signal peptide" evidence="4">
    <location>
        <begin position="1"/>
        <end position="21"/>
    </location>
</feature>
<feature type="domain" description="Carbohydrate-binding/sugar hydrolysis" evidence="5">
    <location>
        <begin position="50"/>
        <end position="189"/>
    </location>
</feature>
<dbReference type="NCBIfam" id="TIGR03804">
    <property type="entry name" value="para_beta_helix"/>
    <property type="match status" value="2"/>
</dbReference>
<dbReference type="NCBIfam" id="TIGR04247">
    <property type="entry name" value="NosD_copper_fam"/>
    <property type="match status" value="1"/>
</dbReference>
<proteinExistence type="predicted"/>
<dbReference type="Gene3D" id="2.160.20.10">
    <property type="entry name" value="Single-stranded right-handed beta-helix, Pectin lyase-like"/>
    <property type="match status" value="1"/>
</dbReference>
<dbReference type="PANTHER" id="PTHR22990">
    <property type="entry name" value="F-BOX ONLY PROTEIN"/>
    <property type="match status" value="1"/>
</dbReference>
<evidence type="ECO:0000313" key="6">
    <source>
        <dbReference type="EMBL" id="ELR70761.1"/>
    </source>
</evidence>
<comment type="pathway">
    <text evidence="1">Protein modification; protein ubiquitination.</text>
</comment>
<evidence type="ECO:0000256" key="1">
    <source>
        <dbReference type="ARBA" id="ARBA00004906"/>
    </source>
</evidence>
<protein>
    <submittedName>
        <fullName evidence="6">Nitrous oxide reductase maturation protein NosD</fullName>
    </submittedName>
</protein>
<sequence length="412" mass="46084">MKRIIFLIVISLVLFTSPGRAAILSVCNLCGHTSITAAIEKAAPGDTVLVKKGIYKEGNIILNKPLVLIGEGFPVVDGENDSEIFTISADNVVIAGFRIQNVGTSYTVDRAGINVIRSKGVVIRNNRLINTFFGVYLQKSSDCIVEGNIMEGQAVEEMSSGNAIHLWYCKNIEVKNNTVKKHRDGIYLEFVDNSLVENNISEGNIRYGLHFMFSNHDDYIGNTFRNNGAGVAVMFSRFITMDDNLFDHNWGTTAYGLLLKEIYDGEISNNRFEKNTTAIYGESATRMKIHNNTFNQNGWALRLLGSCMDNTITANNFLNNTFDVTTNSIRNYNDYTGNYWNEYTGYDLDKDGIGDVPHHPVKLFSYVVTRTESSIILLRSLFIDILNFAEKVTPVFTPATLVDEKPLMKPVL</sequence>
<evidence type="ECO:0000313" key="7">
    <source>
        <dbReference type="Proteomes" id="UP000011135"/>
    </source>
</evidence>
<dbReference type="InterPro" id="IPR011050">
    <property type="entry name" value="Pectin_lyase_fold/virulence"/>
</dbReference>
<dbReference type="InterPro" id="IPR006633">
    <property type="entry name" value="Carb-bd_sugar_hydrolysis-dom"/>
</dbReference>
<evidence type="ECO:0000256" key="2">
    <source>
        <dbReference type="ARBA" id="ARBA00022737"/>
    </source>
</evidence>
<dbReference type="InterPro" id="IPR022441">
    <property type="entry name" value="Para_beta_helix_rpt-2"/>
</dbReference>
<organism evidence="6 7">
    <name type="scientific">Fulvivirga imtechensis AK7</name>
    <dbReference type="NCBI Taxonomy" id="1237149"/>
    <lineage>
        <taxon>Bacteria</taxon>
        <taxon>Pseudomonadati</taxon>
        <taxon>Bacteroidota</taxon>
        <taxon>Cytophagia</taxon>
        <taxon>Cytophagales</taxon>
        <taxon>Fulvivirgaceae</taxon>
        <taxon>Fulvivirga</taxon>
    </lineage>
</organism>
<accession>L8JPA6</accession>
<dbReference type="PATRIC" id="fig|1237149.3.peg.3131"/>
<dbReference type="InterPro" id="IPR007742">
    <property type="entry name" value="NosD_dom"/>
</dbReference>
<dbReference type="InterPro" id="IPR012334">
    <property type="entry name" value="Pectin_lyas_fold"/>
</dbReference>
<dbReference type="OrthoDB" id="9767990at2"/>
<dbReference type="AlphaFoldDB" id="L8JPA6"/>
<name>L8JPA6_9BACT</name>
<dbReference type="SMART" id="SM00710">
    <property type="entry name" value="PbH1"/>
    <property type="match status" value="10"/>
</dbReference>
<keyword evidence="3" id="KW-0833">Ubl conjugation pathway</keyword>
<dbReference type="SUPFAM" id="SSF51126">
    <property type="entry name" value="Pectin lyase-like"/>
    <property type="match status" value="1"/>
</dbReference>
<dbReference type="EMBL" id="AMZN01000049">
    <property type="protein sequence ID" value="ELR70761.1"/>
    <property type="molecule type" value="Genomic_DNA"/>
</dbReference>